<comment type="caution">
    <text evidence="2">The sequence shown here is derived from an EMBL/GenBank/DDBJ whole genome shotgun (WGS) entry which is preliminary data.</text>
</comment>
<evidence type="ECO:0000313" key="2">
    <source>
        <dbReference type="EMBL" id="OLN95595.1"/>
    </source>
</evidence>
<dbReference type="OrthoDB" id="20774at2759"/>
<name>A0A1Q8S2C9_9PEZI</name>
<evidence type="ECO:0000313" key="3">
    <source>
        <dbReference type="Proteomes" id="UP000186583"/>
    </source>
</evidence>
<dbReference type="EMBL" id="MPGH01000034">
    <property type="protein sequence ID" value="OLN95595.1"/>
    <property type="molecule type" value="Genomic_DNA"/>
</dbReference>
<reference evidence="2 3" key="1">
    <citation type="submission" date="2016-11" db="EMBL/GenBank/DDBJ databases">
        <title>Draft Genome Assembly of Colletotrichum chlorophyti a pathogen of herbaceous plants.</title>
        <authorList>
            <person name="Gan P."/>
            <person name="Narusaka M."/>
            <person name="Tsushima A."/>
            <person name="Narusaka Y."/>
            <person name="Takano Y."/>
            <person name="Shirasu K."/>
        </authorList>
    </citation>
    <scope>NUCLEOTIDE SEQUENCE [LARGE SCALE GENOMIC DNA]</scope>
    <source>
        <strain evidence="2 3">NTL11</strain>
    </source>
</reference>
<dbReference type="InterPro" id="IPR015943">
    <property type="entry name" value="WD40/YVTN_repeat-like_dom_sf"/>
</dbReference>
<dbReference type="InterPro" id="IPR050358">
    <property type="entry name" value="RSE1/DDB1/CFT1"/>
</dbReference>
<dbReference type="Gene3D" id="2.130.10.10">
    <property type="entry name" value="YVTN repeat-like/Quinoprotein amine dehydrogenase"/>
    <property type="match status" value="2"/>
</dbReference>
<dbReference type="Proteomes" id="UP000186583">
    <property type="component" value="Unassembled WGS sequence"/>
</dbReference>
<dbReference type="InterPro" id="IPR018846">
    <property type="entry name" value="Beta-prop_RSE1/DDB1/CPSF1_1st"/>
</dbReference>
<dbReference type="STRING" id="708187.A0A1Q8S2C9"/>
<proteinExistence type="predicted"/>
<dbReference type="Pfam" id="PF10433">
    <property type="entry name" value="Beta-prop_RSE1_1st"/>
    <property type="match status" value="1"/>
</dbReference>
<sequence length="1333" mass="148551">MAFQTNVLRNGTWVTETIDLQTVLKGSTTTTSTVASPLPVPPNCGIISRTVIESPIARWVLPARLRSAHHNDVAFVGDHYVSIQELRKDGQLQEVLRKNDFGCRIRNACVIGNKHEHFRVVPDEAGHDIIKSEDEDDDAHMAEFSSPIGTSSTHGLLPPHLLLLVLESGSFVFLFIRRDLHGKLEFVASPFHNPVRRLGNLGFHVAVDPRSRYVAVADAQNKFVVYELETMEAMGDQYMRHKSINPVRNHIPTAVQGTILKMEFLYPRPEDQHHTILLLIVVRADRSKMVMYEWGRGEDLVTTLTEEKRGHRMGPEHRMPLLIIPLTVRSSFFVVSEHALGICKDPLQAPPDIETINPVNHPPTSFHHGIGVPLWTAWDRPVRRKRYYETKDLIYLAREDGVIVFFEFNATEILSAAMNVGSCNSNISTAFTTMYDAYSDVAIVAGDSGPGMVFQLKPREPLVELGTIPNWSCALDFATTDALTTWKPEPGPRSKPVVPWRQRTLDHLTAPDRVLCASGNGPQGCITELRYGLPANIISYFDSSPTKRAWVFRTGHVNWPYQMLMASPGTSDLLLVSADLSHADMADPAMIQFDTTSRTLAAAQSTDGTITQISEKSITIMTGDESSKHDLDSFQGVSGMAEHASVRGNFACVSTFSQSGFQIHAFRVSKSEISLNQTFEVDGDVTCLALCFIDGQECILAALWRHNSPWLAIYAADGPTELVDLIRLDSDEAASDPDDGAMDIEPTVELVNTIVPVAETKQQTKLALGSRSGHLIMVQLSGPAPYSRYIYRERLGTVALEVLPVDAPFLPASVLVCCNDTLLLLRDFEARRPGRFATRHPVWVTDLKNPTTASVPVISATSIPTDSSNGNRLPLVLLSGERMSFTELYLQAGPVPRSLPLPGTPAKLMFSRMLQCLVVAVHIDHQPTILFMDVVTGEDLSLPRDKHDNATAFISGLGHHGERIHAIYDWLCTRDGMTFHYLIVTTSGGRLLLVGPKREETRDPDGNRKTMIRFVTKYRLKEAAPIYSVVGDDDGIVYCAGKTLYWDVLDTAEKKLVRKRSYELNSPALSLRLVNGKVFALTLDDSLVVIDHKLNQGQGQMGMIHVDRGSRKASYFLDVGDGTDEQVAWPVTLLCGMDRRLTAVWTPWQEPGKELEVIAEGTLPASVRKIQRGHVRPEWVATEHTQRYGSIPSTVDGAEVLGICLDGSVMHFSLVNVQAWRFLRLVQNLASRSRLLFPYSYEVSILEDDDDYDAEAKESPKSKYIDGDLLQRCVDKRALEELISEDSDIDLLREYLDDLEEGRWTASFQDANEISRYFDLAYDILDYYLAPVI</sequence>
<accession>A0A1Q8S2C9</accession>
<dbReference type="SUPFAM" id="SSF69322">
    <property type="entry name" value="Tricorn protease domain 2"/>
    <property type="match status" value="1"/>
</dbReference>
<gene>
    <name evidence="2" type="ORF">CCHL11_04861</name>
</gene>
<dbReference type="PANTHER" id="PTHR10644">
    <property type="entry name" value="DNA REPAIR/RNA PROCESSING CPSF FAMILY"/>
    <property type="match status" value="1"/>
</dbReference>
<keyword evidence="3" id="KW-1185">Reference proteome</keyword>
<organism evidence="2 3">
    <name type="scientific">Colletotrichum chlorophyti</name>
    <dbReference type="NCBI Taxonomy" id="708187"/>
    <lineage>
        <taxon>Eukaryota</taxon>
        <taxon>Fungi</taxon>
        <taxon>Dikarya</taxon>
        <taxon>Ascomycota</taxon>
        <taxon>Pezizomycotina</taxon>
        <taxon>Sordariomycetes</taxon>
        <taxon>Hypocreomycetidae</taxon>
        <taxon>Glomerellales</taxon>
        <taxon>Glomerellaceae</taxon>
        <taxon>Colletotrichum</taxon>
    </lineage>
</organism>
<evidence type="ECO:0000259" key="1">
    <source>
        <dbReference type="Pfam" id="PF10433"/>
    </source>
</evidence>
<protein>
    <recommendedName>
        <fullName evidence="1">RSE1/DDB1/CPSF1 first beta-propeller domain-containing protein</fullName>
    </recommendedName>
</protein>
<feature type="domain" description="RSE1/DDB1/CPSF1 first beta-propeller" evidence="1">
    <location>
        <begin position="58"/>
        <end position="460"/>
    </location>
</feature>